<evidence type="ECO:0000313" key="7">
    <source>
        <dbReference type="Proteomes" id="UP000484164"/>
    </source>
</evidence>
<keyword evidence="4" id="KW-0812">Transmembrane</keyword>
<dbReference type="OrthoDB" id="9802919at2"/>
<evidence type="ECO:0000256" key="2">
    <source>
        <dbReference type="ARBA" id="ARBA00019232"/>
    </source>
</evidence>
<dbReference type="GO" id="GO:0004252">
    <property type="term" value="F:serine-type endopeptidase activity"/>
    <property type="evidence" value="ECO:0007669"/>
    <property type="project" value="InterPro"/>
</dbReference>
<keyword evidence="4" id="KW-0472">Membrane</keyword>
<comment type="similarity">
    <text evidence="1">Belongs to the peptidase S26 family.</text>
</comment>
<evidence type="ECO:0000256" key="1">
    <source>
        <dbReference type="ARBA" id="ARBA00009370"/>
    </source>
</evidence>
<keyword evidence="4" id="KW-1133">Transmembrane helix</keyword>
<dbReference type="GO" id="GO:0016020">
    <property type="term" value="C:membrane"/>
    <property type="evidence" value="ECO:0007669"/>
    <property type="project" value="InterPro"/>
</dbReference>
<dbReference type="AlphaFoldDB" id="A0A6L3ZBU5"/>
<gene>
    <name evidence="6" type="ORF">F8C82_13615</name>
</gene>
<evidence type="ECO:0000256" key="3">
    <source>
        <dbReference type="ARBA" id="ARBA00029906"/>
    </source>
</evidence>
<dbReference type="InterPro" id="IPR000223">
    <property type="entry name" value="Pept_S26A_signal_pept_1"/>
</dbReference>
<organism evidence="6 7">
    <name type="scientific">Phaeocystidibacter marisrubri</name>
    <dbReference type="NCBI Taxonomy" id="1577780"/>
    <lineage>
        <taxon>Bacteria</taxon>
        <taxon>Pseudomonadati</taxon>
        <taxon>Bacteroidota</taxon>
        <taxon>Flavobacteriia</taxon>
        <taxon>Flavobacteriales</taxon>
        <taxon>Phaeocystidibacteraceae</taxon>
        <taxon>Phaeocystidibacter</taxon>
    </lineage>
</organism>
<feature type="transmembrane region" description="Helical" evidence="4">
    <location>
        <begin position="43"/>
        <end position="59"/>
    </location>
</feature>
<feature type="transmembrane region" description="Helical" evidence="4">
    <location>
        <begin position="98"/>
        <end position="116"/>
    </location>
</feature>
<sequence length="373" mass="41858">MDVLDQLESDEGYKKSNGILVFLCNLALPGSVQLYYQKYLQAAGFLGTFLVLSLIIVFVELGPILLYSCIGIMLSFSLFAAIVAVIQRTKTPIDAPNLLLWTLVAILLRIGIPYLAKGFLISKTVTAPTASMAPTILPGELIRMENKEFKRGSVVMFERADLGTGDRYLSRVVGLPGEHIRFDDIDEFIDGKLADHSYEVFQTYVIESSQPDITFNSVKLQYEGQIYSRDGYQYVSQISDSTAQYISTQVGCDSIWERPFVTYELEESILNTTIPYKGMTVVINDSTAHIYAKLISLEQGYYTGSSRDDKLETTERYSAYTFQKDYVFVTSDNRGVAQDSRHYNCIPVEDIISVATYIVVSDTNERIGKSLEN</sequence>
<dbReference type="Pfam" id="PF10502">
    <property type="entry name" value="Peptidase_S26"/>
    <property type="match status" value="2"/>
</dbReference>
<dbReference type="PRINTS" id="PR00727">
    <property type="entry name" value="LEADERPTASE"/>
</dbReference>
<dbReference type="Proteomes" id="UP000484164">
    <property type="component" value="Unassembled WGS sequence"/>
</dbReference>
<dbReference type="GO" id="GO:0006465">
    <property type="term" value="P:signal peptide processing"/>
    <property type="evidence" value="ECO:0007669"/>
    <property type="project" value="InterPro"/>
</dbReference>
<dbReference type="EMBL" id="WBVQ01000003">
    <property type="protein sequence ID" value="KAB2815134.1"/>
    <property type="molecule type" value="Genomic_DNA"/>
</dbReference>
<dbReference type="RefSeq" id="WP_151694172.1">
    <property type="nucleotide sequence ID" value="NZ_BMGX01000001.1"/>
</dbReference>
<evidence type="ECO:0000256" key="4">
    <source>
        <dbReference type="SAM" id="Phobius"/>
    </source>
</evidence>
<evidence type="ECO:0000313" key="6">
    <source>
        <dbReference type="EMBL" id="KAB2815134.1"/>
    </source>
</evidence>
<dbReference type="InterPro" id="IPR019533">
    <property type="entry name" value="Peptidase_S26"/>
</dbReference>
<dbReference type="CDD" id="cd06462">
    <property type="entry name" value="Peptidase_S24_S26"/>
    <property type="match status" value="1"/>
</dbReference>
<dbReference type="SUPFAM" id="SSF51306">
    <property type="entry name" value="LexA/Signal peptidase"/>
    <property type="match status" value="1"/>
</dbReference>
<keyword evidence="7" id="KW-1185">Reference proteome</keyword>
<dbReference type="PANTHER" id="PTHR43390">
    <property type="entry name" value="SIGNAL PEPTIDASE I"/>
    <property type="match status" value="1"/>
</dbReference>
<accession>A0A6L3ZBU5</accession>
<evidence type="ECO:0000259" key="5">
    <source>
        <dbReference type="Pfam" id="PF10502"/>
    </source>
</evidence>
<dbReference type="PANTHER" id="PTHR43390:SF1">
    <property type="entry name" value="CHLOROPLAST PROCESSING PEPTIDASE"/>
    <property type="match status" value="1"/>
</dbReference>
<reference evidence="6 7" key="1">
    <citation type="submission" date="2019-10" db="EMBL/GenBank/DDBJ databases">
        <title>Genome sequence of Phaeocystidibacter marisrubri JCM30614 (type strain).</title>
        <authorList>
            <person name="Bowman J.P."/>
        </authorList>
    </citation>
    <scope>NUCLEOTIDE SEQUENCE [LARGE SCALE GENOMIC DNA]</scope>
    <source>
        <strain evidence="6 7">JCM 30614</strain>
    </source>
</reference>
<feature type="domain" description="Peptidase S26" evidence="5">
    <location>
        <begin position="273"/>
        <end position="358"/>
    </location>
</feature>
<dbReference type="Gene3D" id="2.10.109.10">
    <property type="entry name" value="Umud Fragment, subunit A"/>
    <property type="match status" value="2"/>
</dbReference>
<proteinExistence type="inferred from homology"/>
<comment type="caution">
    <text evidence="6">The sequence shown here is derived from an EMBL/GenBank/DDBJ whole genome shotgun (WGS) entry which is preliminary data.</text>
</comment>
<protein>
    <recommendedName>
        <fullName evidence="2">Signal peptidase I</fullName>
    </recommendedName>
    <alternativeName>
        <fullName evidence="3">Leader peptidase I</fullName>
    </alternativeName>
</protein>
<name>A0A6L3ZBU5_9FLAO</name>
<feature type="transmembrane region" description="Helical" evidence="4">
    <location>
        <begin position="65"/>
        <end position="86"/>
    </location>
</feature>
<feature type="transmembrane region" description="Helical" evidence="4">
    <location>
        <begin position="18"/>
        <end position="36"/>
    </location>
</feature>
<dbReference type="InterPro" id="IPR036286">
    <property type="entry name" value="LexA/Signal_pep-like_sf"/>
</dbReference>
<feature type="domain" description="Peptidase S26" evidence="5">
    <location>
        <begin position="103"/>
        <end position="201"/>
    </location>
</feature>